<feature type="domain" description="O-acyltransferase WSD1 C-terminal" evidence="13">
    <location>
        <begin position="332"/>
        <end position="480"/>
    </location>
</feature>
<evidence type="ECO:0000259" key="13">
    <source>
        <dbReference type="Pfam" id="PF06974"/>
    </source>
</evidence>
<dbReference type="InterPro" id="IPR045034">
    <property type="entry name" value="O-acyltransferase_WSD1-like"/>
</dbReference>
<feature type="domain" description="O-acyltransferase WSD1-like N-terminal" evidence="12">
    <location>
        <begin position="4"/>
        <end position="291"/>
    </location>
</feature>
<organism evidence="14 15">
    <name type="scientific">Roseateles toxinivorans</name>
    <dbReference type="NCBI Taxonomy" id="270368"/>
    <lineage>
        <taxon>Bacteria</taxon>
        <taxon>Pseudomonadati</taxon>
        <taxon>Pseudomonadota</taxon>
        <taxon>Betaproteobacteria</taxon>
        <taxon>Burkholderiales</taxon>
        <taxon>Sphaerotilaceae</taxon>
        <taxon>Roseateles</taxon>
    </lineage>
</organism>
<dbReference type="EMBL" id="SNXS01000002">
    <property type="protein sequence ID" value="TDP72350.1"/>
    <property type="molecule type" value="Genomic_DNA"/>
</dbReference>
<keyword evidence="9 14" id="KW-0012">Acyltransferase</keyword>
<dbReference type="GO" id="GO:0071731">
    <property type="term" value="P:response to nitric oxide"/>
    <property type="evidence" value="ECO:0007669"/>
    <property type="project" value="TreeGrafter"/>
</dbReference>
<comment type="pathway">
    <text evidence="2">Lipid metabolism.</text>
</comment>
<evidence type="ECO:0000256" key="6">
    <source>
        <dbReference type="ARBA" id="ARBA00022679"/>
    </source>
</evidence>
<evidence type="ECO:0000256" key="8">
    <source>
        <dbReference type="ARBA" id="ARBA00023098"/>
    </source>
</evidence>
<protein>
    <recommendedName>
        <fullName evidence="4">diacylglycerol O-acyltransferase</fullName>
        <ecNumber evidence="4">2.3.1.20</ecNumber>
    </recommendedName>
</protein>
<dbReference type="UniPathway" id="UPA00282"/>
<dbReference type="OrthoDB" id="9810950at2"/>
<accession>A0A4R6QNE1</accession>
<evidence type="ECO:0000256" key="3">
    <source>
        <dbReference type="ARBA" id="ARBA00009587"/>
    </source>
</evidence>
<comment type="pathway">
    <text evidence="1">Glycerolipid metabolism; triacylglycerol biosynthesis.</text>
</comment>
<keyword evidence="5" id="KW-0444">Lipid biosynthesis</keyword>
<dbReference type="RefSeq" id="WP_133699823.1">
    <property type="nucleotide sequence ID" value="NZ_SNXS01000002.1"/>
</dbReference>
<keyword evidence="8" id="KW-0443">Lipid metabolism</keyword>
<evidence type="ECO:0000256" key="11">
    <source>
        <dbReference type="SAM" id="MobiDB-lite"/>
    </source>
</evidence>
<evidence type="ECO:0000256" key="9">
    <source>
        <dbReference type="ARBA" id="ARBA00023315"/>
    </source>
</evidence>
<dbReference type="InParanoid" id="A0A4R6QNE1"/>
<evidence type="ECO:0000256" key="10">
    <source>
        <dbReference type="ARBA" id="ARBA00048109"/>
    </source>
</evidence>
<dbReference type="EC" id="2.3.1.20" evidence="4"/>
<dbReference type="GO" id="GO:0006071">
    <property type="term" value="P:glycerol metabolic process"/>
    <property type="evidence" value="ECO:0007669"/>
    <property type="project" value="UniProtKB-KW"/>
</dbReference>
<evidence type="ECO:0000313" key="15">
    <source>
        <dbReference type="Proteomes" id="UP000295361"/>
    </source>
</evidence>
<comment type="caution">
    <text evidence="14">The sequence shown here is derived from an EMBL/GenBank/DDBJ whole genome shotgun (WGS) entry which is preliminary data.</text>
</comment>
<evidence type="ECO:0000256" key="2">
    <source>
        <dbReference type="ARBA" id="ARBA00005189"/>
    </source>
</evidence>
<evidence type="ECO:0000256" key="1">
    <source>
        <dbReference type="ARBA" id="ARBA00004771"/>
    </source>
</evidence>
<dbReference type="GO" id="GO:0004144">
    <property type="term" value="F:diacylglycerol O-acyltransferase activity"/>
    <property type="evidence" value="ECO:0007669"/>
    <property type="project" value="UniProtKB-EC"/>
</dbReference>
<dbReference type="GO" id="GO:0005886">
    <property type="term" value="C:plasma membrane"/>
    <property type="evidence" value="ECO:0007669"/>
    <property type="project" value="TreeGrafter"/>
</dbReference>
<gene>
    <name evidence="14" type="ORF">DES47_10295</name>
</gene>
<keyword evidence="15" id="KW-1185">Reference proteome</keyword>
<evidence type="ECO:0000259" key="12">
    <source>
        <dbReference type="Pfam" id="PF03007"/>
    </source>
</evidence>
<dbReference type="InterPro" id="IPR009721">
    <property type="entry name" value="O-acyltransferase_WSD1_C"/>
</dbReference>
<feature type="region of interest" description="Disordered" evidence="11">
    <location>
        <begin position="490"/>
        <end position="522"/>
    </location>
</feature>
<evidence type="ECO:0000313" key="14">
    <source>
        <dbReference type="EMBL" id="TDP72350.1"/>
    </source>
</evidence>
<dbReference type="NCBIfam" id="TIGR02946">
    <property type="entry name" value="acyl_WS_DGAT"/>
    <property type="match status" value="1"/>
</dbReference>
<dbReference type="GO" id="GO:0019432">
    <property type="term" value="P:triglyceride biosynthetic process"/>
    <property type="evidence" value="ECO:0007669"/>
    <property type="project" value="UniProtKB-UniPathway"/>
</dbReference>
<dbReference type="PANTHER" id="PTHR31650">
    <property type="entry name" value="O-ACYLTRANSFERASE (WSD1-LIKE) FAMILY PROTEIN"/>
    <property type="match status" value="1"/>
</dbReference>
<dbReference type="InterPro" id="IPR004255">
    <property type="entry name" value="O-acyltransferase_WSD1_N"/>
</dbReference>
<feature type="compositionally biased region" description="Low complexity" evidence="11">
    <location>
        <begin position="490"/>
        <end position="507"/>
    </location>
</feature>
<comment type="catalytic activity">
    <reaction evidence="10">
        <text>an acyl-CoA + a 1,2-diacyl-sn-glycerol = a triacyl-sn-glycerol + CoA</text>
        <dbReference type="Rhea" id="RHEA:10868"/>
        <dbReference type="ChEBI" id="CHEBI:17815"/>
        <dbReference type="ChEBI" id="CHEBI:57287"/>
        <dbReference type="ChEBI" id="CHEBI:58342"/>
        <dbReference type="ChEBI" id="CHEBI:64615"/>
        <dbReference type="EC" id="2.3.1.20"/>
    </reaction>
</comment>
<reference evidence="14 15" key="1">
    <citation type="submission" date="2019-03" db="EMBL/GenBank/DDBJ databases">
        <title>Genomic Encyclopedia of Type Strains, Phase IV (KMG-IV): sequencing the most valuable type-strain genomes for metagenomic binning, comparative biology and taxonomic classification.</title>
        <authorList>
            <person name="Goeker M."/>
        </authorList>
    </citation>
    <scope>NUCLEOTIDE SEQUENCE [LARGE SCALE GENOMIC DNA]</scope>
    <source>
        <strain evidence="14 15">DSM 16998</strain>
    </source>
</reference>
<keyword evidence="6 14" id="KW-0808">Transferase</keyword>
<evidence type="ECO:0000256" key="5">
    <source>
        <dbReference type="ARBA" id="ARBA00022516"/>
    </source>
</evidence>
<dbReference type="PANTHER" id="PTHR31650:SF1">
    <property type="entry name" value="WAX ESTER SYNTHASE_DIACYLGLYCEROL ACYLTRANSFERASE 4-RELATED"/>
    <property type="match status" value="1"/>
</dbReference>
<name>A0A4R6QNE1_9BURK</name>
<dbReference type="Pfam" id="PF03007">
    <property type="entry name" value="WS_DGAT_cat"/>
    <property type="match status" value="1"/>
</dbReference>
<dbReference type="Pfam" id="PF06974">
    <property type="entry name" value="WS_DGAT_C"/>
    <property type="match status" value="1"/>
</dbReference>
<dbReference type="AlphaFoldDB" id="A0A4R6QNE1"/>
<sequence>MKQLAGLDASFLFLETAEMPMHVGALHIFELPASYRGNYVCDLRAHMASRLPFAPALRRKLALMPMNLASPAWVDATPDLDQHIVAIKLPRGSGQAELEQQVGLLHPVLLDRSRPLWKFHVFEGLAVGPGGTKRYGLYTQLHHAAVDGQAAVALAHAILDLSPEPRALPDMPTRPARAVPGTTQLLRRALAGQWQQTLNIAKALPGAVSTLAQMAAQSAGGAAGGVMSDVMARVKGQAASGSKGVSNLSLAPRTRLNATLSAERVFCGVSLPLAELNAVRRRHGASLNDAVLMICSGALRRYFAKHGPLPRKSLIAAVPVSTRAKGDTTANNQASMTVFSLGTHLADPAKRLAHVLAASAAMKSNLDHVKGLMPTDFPSLGVPWLMEGAAALYKRAGVAEKIPPIANVAISNVPGPTVPLYMAGARMLKNYPTSIVVHGMALNITVQTYNDALDMGLIACAQAMPEVAELGEHVQAAFAEFAALPAPAAEAAPAAKKTPRKAVTPATKRPRASAPTQKRASR</sequence>
<keyword evidence="7" id="KW-0319">Glycerol metabolism</keyword>
<dbReference type="InterPro" id="IPR014292">
    <property type="entry name" value="Acyl_transf_WS/DGAT"/>
</dbReference>
<dbReference type="GO" id="GO:0001666">
    <property type="term" value="P:response to hypoxia"/>
    <property type="evidence" value="ECO:0007669"/>
    <property type="project" value="TreeGrafter"/>
</dbReference>
<comment type="similarity">
    <text evidence="3">Belongs to the long-chain O-acyltransferase family.</text>
</comment>
<proteinExistence type="inferred from homology"/>
<evidence type="ECO:0000256" key="7">
    <source>
        <dbReference type="ARBA" id="ARBA00022798"/>
    </source>
</evidence>
<dbReference type="GO" id="GO:0051701">
    <property type="term" value="P:biological process involved in interaction with host"/>
    <property type="evidence" value="ECO:0007669"/>
    <property type="project" value="TreeGrafter"/>
</dbReference>
<dbReference type="Proteomes" id="UP000295361">
    <property type="component" value="Unassembled WGS sequence"/>
</dbReference>
<evidence type="ECO:0000256" key="4">
    <source>
        <dbReference type="ARBA" id="ARBA00013244"/>
    </source>
</evidence>